<protein>
    <submittedName>
        <fullName evidence="3">Type II secretion system F family protein</fullName>
    </submittedName>
</protein>
<gene>
    <name evidence="3" type="ORF">ACFP3U_18980</name>
</gene>
<comment type="caution">
    <text evidence="3">The sequence shown here is derived from an EMBL/GenBank/DDBJ whole genome shotgun (WGS) entry which is preliminary data.</text>
</comment>
<accession>A0ABW0X9A7</accession>
<evidence type="ECO:0000313" key="4">
    <source>
        <dbReference type="Proteomes" id="UP001595975"/>
    </source>
</evidence>
<feature type="region of interest" description="Disordered" evidence="1">
    <location>
        <begin position="348"/>
        <end position="368"/>
    </location>
</feature>
<keyword evidence="2" id="KW-0472">Membrane</keyword>
<name>A0ABW0X9A7_9ACTN</name>
<organism evidence="3 4">
    <name type="scientific">Kitasatospora misakiensis</name>
    <dbReference type="NCBI Taxonomy" id="67330"/>
    <lineage>
        <taxon>Bacteria</taxon>
        <taxon>Bacillati</taxon>
        <taxon>Actinomycetota</taxon>
        <taxon>Actinomycetes</taxon>
        <taxon>Kitasatosporales</taxon>
        <taxon>Streptomycetaceae</taxon>
        <taxon>Kitasatospora</taxon>
    </lineage>
</organism>
<keyword evidence="4" id="KW-1185">Reference proteome</keyword>
<keyword evidence="2" id="KW-1133">Transmembrane helix</keyword>
<feature type="transmembrane region" description="Helical" evidence="2">
    <location>
        <begin position="6"/>
        <end position="24"/>
    </location>
</feature>
<evidence type="ECO:0000256" key="1">
    <source>
        <dbReference type="SAM" id="MobiDB-lite"/>
    </source>
</evidence>
<evidence type="ECO:0000256" key="2">
    <source>
        <dbReference type="SAM" id="Phobius"/>
    </source>
</evidence>
<reference evidence="4" key="1">
    <citation type="journal article" date="2019" name="Int. J. Syst. Evol. Microbiol.">
        <title>The Global Catalogue of Microorganisms (GCM) 10K type strain sequencing project: providing services to taxonomists for standard genome sequencing and annotation.</title>
        <authorList>
            <consortium name="The Broad Institute Genomics Platform"/>
            <consortium name="The Broad Institute Genome Sequencing Center for Infectious Disease"/>
            <person name="Wu L."/>
            <person name="Ma J."/>
        </authorList>
    </citation>
    <scope>NUCLEOTIDE SEQUENCE [LARGE SCALE GENOMIC DNA]</scope>
    <source>
        <strain evidence="4">CGMCC 4.1437</strain>
    </source>
</reference>
<proteinExistence type="predicted"/>
<dbReference type="EMBL" id="JBHSOF010000023">
    <property type="protein sequence ID" value="MFC5665056.1"/>
    <property type="molecule type" value="Genomic_DNA"/>
</dbReference>
<feature type="transmembrane region" description="Helical" evidence="2">
    <location>
        <begin position="255"/>
        <end position="274"/>
    </location>
</feature>
<dbReference type="PANTHER" id="PTHR35007:SF4">
    <property type="entry name" value="CONSERVED TRANSMEMBRANE PROTEIN-RELATED"/>
    <property type="match status" value="1"/>
</dbReference>
<keyword evidence="2" id="KW-0812">Transmembrane</keyword>
<dbReference type="PANTHER" id="PTHR35007">
    <property type="entry name" value="INTEGRAL MEMBRANE PROTEIN-RELATED"/>
    <property type="match status" value="1"/>
</dbReference>
<feature type="transmembrane region" description="Helical" evidence="2">
    <location>
        <begin position="286"/>
        <end position="305"/>
    </location>
</feature>
<dbReference type="Proteomes" id="UP001595975">
    <property type="component" value="Unassembled WGS sequence"/>
</dbReference>
<sequence>MTDGVVLWSGPVLCGVSVAGWYGLQRQVAGARRAGAVLAGGGDDASGDSGGGDDVGAGGRSAARVVAAVARWLGGPWRAVRRSPELLLVPGGLAAGWATASPVPVLAALPAVLPVRRWRLRRAVAVEARHRAAAVVELCAALAGELRGGATPEQALHLVTTRLAADRVALERIGVEPIARLAAGRYGADVPAAFRLLAERPGGSGAAAVAACWEVASVGGSGLATGLDGVAEALSVERALAEEIAGELAAPRTTIAVLAALPLAGLLLGAALGAQPLEVLLHTPAGLASLTAGAALEGLGLAWTARIVRTAAEGVLVAAPVREPEWSPGGGGTDEPEEWRCGITRTRARNRARPGRPSGAFRREVMSG</sequence>
<evidence type="ECO:0000313" key="3">
    <source>
        <dbReference type="EMBL" id="MFC5665056.1"/>
    </source>
</evidence>
<dbReference type="RefSeq" id="WP_380226747.1">
    <property type="nucleotide sequence ID" value="NZ_JBHSOF010000023.1"/>
</dbReference>